<feature type="domain" description="Major facilitator superfamily (MFS) profile" evidence="6">
    <location>
        <begin position="25"/>
        <end position="475"/>
    </location>
</feature>
<dbReference type="RefSeq" id="WP_317628244.1">
    <property type="nucleotide sequence ID" value="NZ_BAAAMP010000002.1"/>
</dbReference>
<feature type="transmembrane region" description="Helical" evidence="5">
    <location>
        <begin position="450"/>
        <end position="470"/>
    </location>
</feature>
<keyword evidence="3 5" id="KW-1133">Transmembrane helix</keyword>
<organism evidence="7 8">
    <name type="scientific">Aeromicrobium tamlense</name>
    <dbReference type="NCBI Taxonomy" id="375541"/>
    <lineage>
        <taxon>Bacteria</taxon>
        <taxon>Bacillati</taxon>
        <taxon>Actinomycetota</taxon>
        <taxon>Actinomycetes</taxon>
        <taxon>Propionibacteriales</taxon>
        <taxon>Nocardioidaceae</taxon>
        <taxon>Aeromicrobium</taxon>
    </lineage>
</organism>
<comment type="caution">
    <text evidence="7">The sequence shown here is derived from an EMBL/GenBank/DDBJ whole genome shotgun (WGS) entry which is preliminary data.</text>
</comment>
<dbReference type="PRINTS" id="PR01036">
    <property type="entry name" value="TCRTETB"/>
</dbReference>
<dbReference type="InterPro" id="IPR036259">
    <property type="entry name" value="MFS_trans_sf"/>
</dbReference>
<feature type="transmembrane region" description="Helical" evidence="5">
    <location>
        <begin position="376"/>
        <end position="397"/>
    </location>
</feature>
<evidence type="ECO:0000256" key="4">
    <source>
        <dbReference type="ARBA" id="ARBA00023136"/>
    </source>
</evidence>
<dbReference type="PANTHER" id="PTHR42718">
    <property type="entry name" value="MAJOR FACILITATOR SUPERFAMILY MULTIDRUG TRANSPORTER MFSC"/>
    <property type="match status" value="1"/>
</dbReference>
<dbReference type="Gene3D" id="1.20.1720.10">
    <property type="entry name" value="Multidrug resistance protein D"/>
    <property type="match status" value="1"/>
</dbReference>
<dbReference type="Gene3D" id="1.20.1250.20">
    <property type="entry name" value="MFS general substrate transporter like domains"/>
    <property type="match status" value="1"/>
</dbReference>
<dbReference type="Pfam" id="PF07690">
    <property type="entry name" value="MFS_1"/>
    <property type="match status" value="1"/>
</dbReference>
<sequence length="484" mass="49765">MGDRTTRGGADPLAVDEPDPRRWHILAVTLVVGFMTLLDVTVVNVAVPSIREGLDASAGTVQWVVSGYALTFGLVLVAGGHLGDAYGRRRIMTIGLIAFIVASAAVGLAPGAGWMIAARLAQGAAAGLLTPQNAGLIQELFTGPERGRAFGYFGLTVAVASGIGPVLGGGIIALAGTDLGWRLIFLVNVPIGLVALVAIRRLVPVPRGDADREHIDVVGALILGLSVLCLLYPLIAAESGERLPLLLVLAVLPLAVAFVRWERSVRARDRQPLLDVGMLSELPTYGSGIVIGTLYFAGFTGVFLTSSVWLQEVRDLSALQSGLLLTPFAVGAAITSTPAGRLVSRAGRLVTIVALVVIMVGFSAMAWMTPGQTDQALWWTFAPLLLFAGLGGGGVVAPNQTLTLQDVPPSVGGAAGGALQTGQRIGSALGTAALMTVYGLTASAHDGDTALRVSLLVSVVVLGLALAVAVGSHVQAGRREAAPD</sequence>
<evidence type="ECO:0000313" key="7">
    <source>
        <dbReference type="EMBL" id="NYI39730.1"/>
    </source>
</evidence>
<feature type="transmembrane region" description="Helical" evidence="5">
    <location>
        <begin position="25"/>
        <end position="47"/>
    </location>
</feature>
<feature type="transmembrane region" description="Helical" evidence="5">
    <location>
        <begin position="243"/>
        <end position="261"/>
    </location>
</feature>
<feature type="transmembrane region" description="Helical" evidence="5">
    <location>
        <begin position="59"/>
        <end position="79"/>
    </location>
</feature>
<feature type="transmembrane region" description="Helical" evidence="5">
    <location>
        <begin position="215"/>
        <end position="237"/>
    </location>
</feature>
<evidence type="ECO:0000256" key="2">
    <source>
        <dbReference type="ARBA" id="ARBA00022692"/>
    </source>
</evidence>
<dbReference type="PANTHER" id="PTHR42718:SF39">
    <property type="entry name" value="ACTINORHODIN TRANSPORTER-RELATED"/>
    <property type="match status" value="1"/>
</dbReference>
<comment type="subcellular location">
    <subcellularLocation>
        <location evidence="1">Cell membrane</location>
        <topology evidence="1">Multi-pass membrane protein</topology>
    </subcellularLocation>
</comment>
<dbReference type="PROSITE" id="PS50850">
    <property type="entry name" value="MFS"/>
    <property type="match status" value="1"/>
</dbReference>
<dbReference type="InterPro" id="IPR011701">
    <property type="entry name" value="MFS"/>
</dbReference>
<feature type="transmembrane region" description="Helical" evidence="5">
    <location>
        <begin position="181"/>
        <end position="203"/>
    </location>
</feature>
<feature type="transmembrane region" description="Helical" evidence="5">
    <location>
        <begin position="349"/>
        <end position="370"/>
    </location>
</feature>
<feature type="transmembrane region" description="Helical" evidence="5">
    <location>
        <begin position="282"/>
        <end position="304"/>
    </location>
</feature>
<dbReference type="CDD" id="cd17321">
    <property type="entry name" value="MFS_MMR_MDR_like"/>
    <property type="match status" value="1"/>
</dbReference>
<keyword evidence="4 5" id="KW-0472">Membrane</keyword>
<dbReference type="EMBL" id="JACBZN010000001">
    <property type="protein sequence ID" value="NYI39730.1"/>
    <property type="molecule type" value="Genomic_DNA"/>
</dbReference>
<feature type="transmembrane region" description="Helical" evidence="5">
    <location>
        <begin position="425"/>
        <end position="444"/>
    </location>
</feature>
<name>A0ABX2SNS2_9ACTN</name>
<accession>A0ABX2SNS2</accession>
<proteinExistence type="predicted"/>
<gene>
    <name evidence="7" type="ORF">BJ975_003105</name>
</gene>
<evidence type="ECO:0000259" key="6">
    <source>
        <dbReference type="PROSITE" id="PS50850"/>
    </source>
</evidence>
<evidence type="ECO:0000256" key="1">
    <source>
        <dbReference type="ARBA" id="ARBA00004651"/>
    </source>
</evidence>
<protein>
    <submittedName>
        <fullName evidence="7">EmrB/QacA subfamily drug resistance transporter</fullName>
    </submittedName>
</protein>
<keyword evidence="8" id="KW-1185">Reference proteome</keyword>
<feature type="transmembrane region" description="Helical" evidence="5">
    <location>
        <begin position="149"/>
        <end position="175"/>
    </location>
</feature>
<dbReference type="SUPFAM" id="SSF103473">
    <property type="entry name" value="MFS general substrate transporter"/>
    <property type="match status" value="1"/>
</dbReference>
<dbReference type="InterPro" id="IPR020846">
    <property type="entry name" value="MFS_dom"/>
</dbReference>
<evidence type="ECO:0000256" key="5">
    <source>
        <dbReference type="SAM" id="Phobius"/>
    </source>
</evidence>
<evidence type="ECO:0000256" key="3">
    <source>
        <dbReference type="ARBA" id="ARBA00022989"/>
    </source>
</evidence>
<dbReference type="Proteomes" id="UP000587211">
    <property type="component" value="Unassembled WGS sequence"/>
</dbReference>
<evidence type="ECO:0000313" key="8">
    <source>
        <dbReference type="Proteomes" id="UP000587211"/>
    </source>
</evidence>
<keyword evidence="2 5" id="KW-0812">Transmembrane</keyword>
<reference evidence="7 8" key="1">
    <citation type="submission" date="2020-07" db="EMBL/GenBank/DDBJ databases">
        <title>Sequencing the genomes of 1000 actinobacteria strains.</title>
        <authorList>
            <person name="Klenk H.-P."/>
        </authorList>
    </citation>
    <scope>NUCLEOTIDE SEQUENCE [LARGE SCALE GENOMIC DNA]</scope>
    <source>
        <strain evidence="7 8">DSM 19087</strain>
    </source>
</reference>
<feature type="transmembrane region" description="Helical" evidence="5">
    <location>
        <begin position="91"/>
        <end position="110"/>
    </location>
</feature>